<gene>
    <name evidence="1" type="ORF">HA49_15815</name>
</gene>
<dbReference type="Proteomes" id="UP000029577">
    <property type="component" value="Unassembled WGS sequence"/>
</dbReference>
<evidence type="ECO:0000313" key="2">
    <source>
        <dbReference type="Proteomes" id="UP000029577"/>
    </source>
</evidence>
<proteinExistence type="predicted"/>
<comment type="caution">
    <text evidence="1">The sequence shown here is derived from an EMBL/GenBank/DDBJ whole genome shotgun (WGS) entry which is preliminary data.</text>
</comment>
<reference evidence="1" key="1">
    <citation type="submission" date="2014-12" db="EMBL/GenBank/DDBJ databases">
        <title>The draft genome of the Tatumella morbirosei type strain, LMG23360T isolated from pineapple rot.</title>
        <authorList>
            <person name="Smits T.H."/>
            <person name="Palmer M."/>
            <person name="Venter S.N."/>
            <person name="Duffy B."/>
            <person name="Steenkamp E.T."/>
            <person name="Chan W.Y."/>
            <person name="Coutinho T.A."/>
            <person name="Coetzee M.P."/>
            <person name="De Maayer P."/>
        </authorList>
    </citation>
    <scope>NUCLEOTIDE SEQUENCE [LARGE SCALE GENOMIC DNA]</scope>
    <source>
        <strain evidence="1">LMG 23360</strain>
    </source>
</reference>
<sequence length="59" mass="6469">MLIFLCCTVCLVTFVSIFLWVPPLFDTLNDAATTLSLLFVHGVHDIPGKTPGALMIYKA</sequence>
<organism evidence="1 2">
    <name type="scientific">Tatumella morbirosei</name>
    <dbReference type="NCBI Taxonomy" id="642227"/>
    <lineage>
        <taxon>Bacteria</taxon>
        <taxon>Pseudomonadati</taxon>
        <taxon>Pseudomonadota</taxon>
        <taxon>Gammaproteobacteria</taxon>
        <taxon>Enterobacterales</taxon>
        <taxon>Erwiniaceae</taxon>
        <taxon>Tatumella</taxon>
    </lineage>
</organism>
<keyword evidence="2" id="KW-1185">Reference proteome</keyword>
<name>A0A095UCR3_9GAMM</name>
<accession>A0A095UCR3</accession>
<dbReference type="EMBL" id="JPKR02000003">
    <property type="protein sequence ID" value="KGD72218.1"/>
    <property type="molecule type" value="Genomic_DNA"/>
</dbReference>
<dbReference type="AlphaFoldDB" id="A0A095UCR3"/>
<protein>
    <submittedName>
        <fullName evidence="1">Uncharacterized protein</fullName>
    </submittedName>
</protein>
<evidence type="ECO:0000313" key="1">
    <source>
        <dbReference type="EMBL" id="KGD72218.1"/>
    </source>
</evidence>